<dbReference type="Pfam" id="PF23559">
    <property type="entry name" value="WHD_DRP"/>
    <property type="match status" value="1"/>
</dbReference>
<proteinExistence type="inferred from homology"/>
<dbReference type="EMBL" id="MLFT02000883">
    <property type="protein sequence ID" value="PHT26307.1"/>
    <property type="molecule type" value="Genomic_DNA"/>
</dbReference>
<dbReference type="GO" id="GO:0043531">
    <property type="term" value="F:ADP binding"/>
    <property type="evidence" value="ECO:0007669"/>
    <property type="project" value="InterPro"/>
</dbReference>
<dbReference type="Gene3D" id="1.10.10.10">
    <property type="entry name" value="Winged helix-like DNA-binding domain superfamily/Winged helix DNA-binding domain"/>
    <property type="match status" value="1"/>
</dbReference>
<comment type="similarity">
    <text evidence="2">Belongs to the disease resistance NB-LRR family.</text>
</comment>
<dbReference type="PANTHER" id="PTHR23155">
    <property type="entry name" value="DISEASE RESISTANCE PROTEIN RP"/>
    <property type="match status" value="1"/>
</dbReference>
<evidence type="ECO:0000256" key="1">
    <source>
        <dbReference type="ARBA" id="ARBA00004170"/>
    </source>
</evidence>
<keyword evidence="7" id="KW-0472">Membrane</keyword>
<accession>A0A2G2V059</accession>
<reference evidence="10" key="1">
    <citation type="journal article" date="2017" name="Genome Biol.">
        <title>New reference genome sequences of hot pepper reveal the massive evolution of plant disease-resistance genes by retroduplication.</title>
        <authorList>
            <person name="Kim S."/>
            <person name="Park J."/>
            <person name="Yeom S.I."/>
            <person name="Kim Y.M."/>
            <person name="Seo E."/>
            <person name="Kim K.T."/>
            <person name="Kim M.S."/>
            <person name="Lee J.M."/>
            <person name="Cheong K."/>
            <person name="Shin H.S."/>
            <person name="Kim S.B."/>
            <person name="Han K."/>
            <person name="Lee J."/>
            <person name="Park M."/>
            <person name="Lee H.A."/>
            <person name="Lee H.Y."/>
            <person name="Lee Y."/>
            <person name="Oh S."/>
            <person name="Lee J.H."/>
            <person name="Choi E."/>
            <person name="Choi E."/>
            <person name="Lee S.E."/>
            <person name="Jeon J."/>
            <person name="Kim H."/>
            <person name="Choi G."/>
            <person name="Song H."/>
            <person name="Lee J."/>
            <person name="Lee S.C."/>
            <person name="Kwon J.K."/>
            <person name="Lee H.Y."/>
            <person name="Koo N."/>
            <person name="Hong Y."/>
            <person name="Kim R.W."/>
            <person name="Kang W.H."/>
            <person name="Huh J.H."/>
            <person name="Kang B.C."/>
            <person name="Yang T.J."/>
            <person name="Lee Y.H."/>
            <person name="Bennetzen J.L."/>
            <person name="Choi D."/>
        </authorList>
    </citation>
    <scope>NUCLEOTIDE SEQUENCE [LARGE SCALE GENOMIC DNA]</scope>
    <source>
        <strain evidence="10">PBC81</strain>
        <tissue evidence="10">Leaf</tissue>
    </source>
</reference>
<evidence type="ECO:0000259" key="9">
    <source>
        <dbReference type="Pfam" id="PF23559"/>
    </source>
</evidence>
<keyword evidence="4" id="KW-0611">Plant defense</keyword>
<dbReference type="GO" id="GO:0016020">
    <property type="term" value="C:membrane"/>
    <property type="evidence" value="ECO:0007669"/>
    <property type="project" value="UniProtKB-SubCell"/>
</dbReference>
<keyword evidence="5" id="KW-0067">ATP-binding</keyword>
<dbReference type="PRINTS" id="PR00364">
    <property type="entry name" value="DISEASERSIST"/>
</dbReference>
<dbReference type="InterPro" id="IPR058922">
    <property type="entry name" value="WHD_DRP"/>
</dbReference>
<comment type="subcellular location">
    <subcellularLocation>
        <location evidence="1">Membrane</location>
        <topology evidence="1">Peripheral membrane protein</topology>
    </subcellularLocation>
</comment>
<evidence type="ECO:0000256" key="3">
    <source>
        <dbReference type="ARBA" id="ARBA00022741"/>
    </source>
</evidence>
<gene>
    <name evidence="10" type="ORF">CQW23_34077</name>
</gene>
<keyword evidence="3" id="KW-0547">Nucleotide-binding</keyword>
<dbReference type="FunFam" id="3.40.50.300:FF:001091">
    <property type="entry name" value="Probable disease resistance protein At1g61300"/>
    <property type="match status" value="1"/>
</dbReference>
<organism evidence="10">
    <name type="scientific">Capsicum baccatum</name>
    <name type="common">Peruvian pepper</name>
    <dbReference type="NCBI Taxonomy" id="33114"/>
    <lineage>
        <taxon>Eukaryota</taxon>
        <taxon>Viridiplantae</taxon>
        <taxon>Streptophyta</taxon>
        <taxon>Embryophyta</taxon>
        <taxon>Tracheophyta</taxon>
        <taxon>Spermatophyta</taxon>
        <taxon>Magnoliopsida</taxon>
        <taxon>eudicotyledons</taxon>
        <taxon>Gunneridae</taxon>
        <taxon>Pentapetalae</taxon>
        <taxon>asterids</taxon>
        <taxon>lamiids</taxon>
        <taxon>Solanales</taxon>
        <taxon>Solanaceae</taxon>
        <taxon>Solanoideae</taxon>
        <taxon>Capsiceae</taxon>
        <taxon>Capsicum</taxon>
    </lineage>
</organism>
<protein>
    <submittedName>
        <fullName evidence="10">Uncharacterized protein</fullName>
    </submittedName>
</protein>
<dbReference type="SUPFAM" id="SSF52058">
    <property type="entry name" value="L domain-like"/>
    <property type="match status" value="1"/>
</dbReference>
<evidence type="ECO:0000256" key="7">
    <source>
        <dbReference type="ARBA" id="ARBA00023136"/>
    </source>
</evidence>
<feature type="domain" description="Disease resistance protein winged helix" evidence="9">
    <location>
        <begin position="271"/>
        <end position="338"/>
    </location>
</feature>
<dbReference type="GO" id="GO:0005524">
    <property type="term" value="F:ATP binding"/>
    <property type="evidence" value="ECO:0007669"/>
    <property type="project" value="UniProtKB-KW"/>
</dbReference>
<feature type="domain" description="NB-ARC" evidence="8">
    <location>
        <begin position="81"/>
        <end position="220"/>
    </location>
</feature>
<dbReference type="AlphaFoldDB" id="A0A2G2V059"/>
<dbReference type="SUPFAM" id="SSF52540">
    <property type="entry name" value="P-loop containing nucleoside triphosphate hydrolases"/>
    <property type="match status" value="1"/>
</dbReference>
<reference evidence="10" key="2">
    <citation type="journal article" date="2017" name="J. Anim. Genet.">
        <title>Multiple reference genome sequences of hot pepper reveal the massive evolution of plant disease resistance genes by retroduplication.</title>
        <authorList>
            <person name="Kim S."/>
            <person name="Park J."/>
            <person name="Yeom S.-I."/>
            <person name="Kim Y.-M."/>
            <person name="Seo E."/>
            <person name="Kim K.-T."/>
            <person name="Kim M.-S."/>
            <person name="Lee J.M."/>
            <person name="Cheong K."/>
            <person name="Shin H.-S."/>
            <person name="Kim S.-B."/>
            <person name="Han K."/>
            <person name="Lee J."/>
            <person name="Park M."/>
            <person name="Lee H.-A."/>
            <person name="Lee H.-Y."/>
            <person name="Lee Y."/>
            <person name="Oh S."/>
            <person name="Lee J.H."/>
            <person name="Choi E."/>
            <person name="Choi E."/>
            <person name="Lee S.E."/>
            <person name="Jeon J."/>
            <person name="Kim H."/>
            <person name="Choi G."/>
            <person name="Song H."/>
            <person name="Lee J."/>
            <person name="Lee S.-C."/>
            <person name="Kwon J.-K."/>
            <person name="Lee H.-Y."/>
            <person name="Koo N."/>
            <person name="Hong Y."/>
            <person name="Kim R.W."/>
            <person name="Kang W.-H."/>
            <person name="Huh J.H."/>
            <person name="Kang B.-C."/>
            <person name="Yang T.-J."/>
            <person name="Lee Y.-H."/>
            <person name="Bennetzen J.L."/>
            <person name="Choi D."/>
        </authorList>
    </citation>
    <scope>NUCLEOTIDE SEQUENCE [LARGE SCALE GENOMIC DNA]</scope>
    <source>
        <strain evidence="10">cv. PBC81</strain>
    </source>
</reference>
<dbReference type="InterPro" id="IPR002182">
    <property type="entry name" value="NB-ARC"/>
</dbReference>
<comment type="caution">
    <text evidence="10">The sequence shown here is derived from an EMBL/GenBank/DDBJ whole genome shotgun (WGS) entry which is preliminary data.</text>
</comment>
<evidence type="ECO:0000259" key="8">
    <source>
        <dbReference type="Pfam" id="PF00931"/>
    </source>
</evidence>
<dbReference type="InterPro" id="IPR036388">
    <property type="entry name" value="WH-like_DNA-bd_sf"/>
</dbReference>
<evidence type="ECO:0000313" key="10">
    <source>
        <dbReference type="EMBL" id="PHT26307.1"/>
    </source>
</evidence>
<dbReference type="OrthoDB" id="1303048at2759"/>
<evidence type="ECO:0000256" key="5">
    <source>
        <dbReference type="ARBA" id="ARBA00022840"/>
    </source>
</evidence>
<dbReference type="GO" id="GO:0098542">
    <property type="term" value="P:defense response to other organism"/>
    <property type="evidence" value="ECO:0007669"/>
    <property type="project" value="TreeGrafter"/>
</dbReference>
<dbReference type="Gene3D" id="3.40.50.300">
    <property type="entry name" value="P-loop containing nucleotide triphosphate hydrolases"/>
    <property type="match status" value="1"/>
</dbReference>
<keyword evidence="6" id="KW-0175">Coiled coil</keyword>
<evidence type="ECO:0000256" key="2">
    <source>
        <dbReference type="ARBA" id="ARBA00008894"/>
    </source>
</evidence>
<name>A0A2G2V059_CAPBA</name>
<dbReference type="InterPro" id="IPR044974">
    <property type="entry name" value="Disease_R_plants"/>
</dbReference>
<dbReference type="PANTHER" id="PTHR23155:SF1228">
    <property type="entry name" value="NB-ARC DOMAIN CONTAINING PROTEIN, EXPRESSED"/>
    <property type="match status" value="1"/>
</dbReference>
<dbReference type="Pfam" id="PF00931">
    <property type="entry name" value="NB-ARC"/>
    <property type="match status" value="1"/>
</dbReference>
<dbReference type="STRING" id="33114.A0A2G2V059"/>
<evidence type="ECO:0000256" key="4">
    <source>
        <dbReference type="ARBA" id="ARBA00022821"/>
    </source>
</evidence>
<dbReference type="InterPro" id="IPR027417">
    <property type="entry name" value="P-loop_NTPase"/>
</dbReference>
<evidence type="ECO:0000256" key="6">
    <source>
        <dbReference type="ARBA" id="ARBA00023054"/>
    </source>
</evidence>
<sequence>MYKDLSAHVLDVAYEAKDVIDSIIVRDNGLLHLIFSLPITIKKVRFIKEDVSQLPEKNPKNKSLIVVNSPKNPVERKSLTTDVISITGMPGLGKTTLAYKVYNDERVCSHFDLRAWLTVGQEYDEKKLLMKLFNQVTGDLKFRKDIDVADILRKHLIGKRYLIVLDDVWDTTTWDELTRPFPKVEKGSRIILTTRQKEVALHGKCYTDPLNLRLLKPEESREKTKSVWLEVQNNLNSFILNSEVDVRKVIELSYDHLPHHLKPYFLYLARYPKDNVMDRDVLKAIWRAEGLGEQTGIKSVDEVMEVYLDNLISSSLVIAFNDIGNCPTCQIHYLVHDFCLIKAKEEKLFGGISSSDPSSSSSSSYLMPRIVNIDYNKEHFELNNFVLFSSKIKRHSGKHLYSLSINGDKMEDRLSDACHLRDLRLLRVLDLYPSFIIVNDCLLNEIGMLNHLRYLYIGIEVKSLPSSFSYLWNLEVLRVKKLESTLVLLPSIWDLLKLRMLSMVACSFYDLDTDELDSRGLKS</sequence>